<dbReference type="AlphaFoldDB" id="A0A6D2C7Q3"/>
<dbReference type="InterPro" id="IPR001077">
    <property type="entry name" value="COMT_C"/>
</dbReference>
<dbReference type="RefSeq" id="WP_004087244.1">
    <property type="nucleotide sequence ID" value="NZ_CAQNVG010000042.1"/>
</dbReference>
<dbReference type="EMBL" id="JRPH02000035">
    <property type="protein sequence ID" value="TLE03057.1"/>
    <property type="molecule type" value="Genomic_DNA"/>
</dbReference>
<evidence type="ECO:0000313" key="3">
    <source>
        <dbReference type="Proteomes" id="UP000029870"/>
    </source>
</evidence>
<dbReference type="Gene3D" id="3.40.50.150">
    <property type="entry name" value="Vaccinia Virus protein VP39"/>
    <property type="match status" value="1"/>
</dbReference>
<protein>
    <submittedName>
        <fullName evidence="2">Class I SAM-dependent methyltransferase</fullName>
    </submittedName>
</protein>
<sequence length="205" mass="23486">MLRQNADNLNVLFDVVYETNMWGNGSGSGSCEKLCKNYVVFLQDFFKKYNITSIVDAGCGDWQFSKNIDFSGIKYHGYDVASQVIKNNTSKYSKDNVVFHLYDGDFSKLPAADLLLCKDVLQHPTNAKIQSFIDNLYKFKYALITNDIGEHCNYDILTTECRNLDLRLAPFFLDCKIVFEIQENHPQEWGIASKPTMLWVNPNSC</sequence>
<dbReference type="PROSITE" id="PS51257">
    <property type="entry name" value="PROKAR_LIPOPROTEIN"/>
    <property type="match status" value="1"/>
</dbReference>
<dbReference type="InterPro" id="IPR029063">
    <property type="entry name" value="SAM-dependent_MTases_sf"/>
</dbReference>
<dbReference type="GeneID" id="60656847"/>
<dbReference type="SUPFAM" id="SSF53335">
    <property type="entry name" value="S-adenosyl-L-methionine-dependent methyltransferases"/>
    <property type="match status" value="1"/>
</dbReference>
<dbReference type="Proteomes" id="UP000029870">
    <property type="component" value="Unassembled WGS sequence"/>
</dbReference>
<feature type="domain" description="O-methyltransferase C-terminal" evidence="1">
    <location>
        <begin position="34"/>
        <end position="138"/>
    </location>
</feature>
<dbReference type="GO" id="GO:0032259">
    <property type="term" value="P:methylation"/>
    <property type="evidence" value="ECO:0007669"/>
    <property type="project" value="UniProtKB-KW"/>
</dbReference>
<gene>
    <name evidence="2" type="ORF">LS77_009470</name>
</gene>
<reference evidence="2 3" key="1">
    <citation type="journal article" date="2014" name="Genome Announc.">
        <title>Draft genome sequences of eight enterohepatic helicobacter species isolated from both laboratory and wild rodents.</title>
        <authorList>
            <person name="Sheh A."/>
            <person name="Shen Z."/>
            <person name="Fox J.G."/>
        </authorList>
    </citation>
    <scope>NUCLEOTIDE SEQUENCE [LARGE SCALE GENOMIC DNA]</scope>
    <source>
        <strain evidence="2 3">Missouri</strain>
    </source>
</reference>
<dbReference type="GO" id="GO:0008171">
    <property type="term" value="F:O-methyltransferase activity"/>
    <property type="evidence" value="ECO:0007669"/>
    <property type="project" value="InterPro"/>
</dbReference>
<evidence type="ECO:0000313" key="2">
    <source>
        <dbReference type="EMBL" id="TLE03057.1"/>
    </source>
</evidence>
<keyword evidence="2" id="KW-0489">Methyltransferase</keyword>
<evidence type="ECO:0000259" key="1">
    <source>
        <dbReference type="Pfam" id="PF00891"/>
    </source>
</evidence>
<keyword evidence="2" id="KW-0808">Transferase</keyword>
<proteinExistence type="predicted"/>
<name>A0A6D2C7Q3_9HELI</name>
<dbReference type="Pfam" id="PF00891">
    <property type="entry name" value="Methyltransf_2"/>
    <property type="match status" value="1"/>
</dbReference>
<comment type="caution">
    <text evidence="2">The sequence shown here is derived from an EMBL/GenBank/DDBJ whole genome shotgun (WGS) entry which is preliminary data.</text>
</comment>
<organism evidence="2 3">
    <name type="scientific">Helicobacter bilis</name>
    <dbReference type="NCBI Taxonomy" id="37372"/>
    <lineage>
        <taxon>Bacteria</taxon>
        <taxon>Pseudomonadati</taxon>
        <taxon>Campylobacterota</taxon>
        <taxon>Epsilonproteobacteria</taxon>
        <taxon>Campylobacterales</taxon>
        <taxon>Helicobacteraceae</taxon>
        <taxon>Helicobacter</taxon>
    </lineage>
</organism>
<accession>A0A6D2C7Q3</accession>